<dbReference type="EC" id="1.1.1.169" evidence="4 10"/>
<evidence type="ECO:0000256" key="9">
    <source>
        <dbReference type="ARBA" id="ARBA00048793"/>
    </source>
</evidence>
<dbReference type="FunFam" id="1.10.1040.10:FF:000017">
    <property type="entry name" value="2-dehydropantoate 2-reductase"/>
    <property type="match status" value="1"/>
</dbReference>
<evidence type="ECO:0000313" key="13">
    <source>
        <dbReference type="EMBL" id="KFE63717.1"/>
    </source>
</evidence>
<evidence type="ECO:0000256" key="5">
    <source>
        <dbReference type="ARBA" id="ARBA00019465"/>
    </source>
</evidence>
<keyword evidence="10" id="KW-0566">Pantothenate biosynthesis</keyword>
<reference evidence="13 14" key="1">
    <citation type="submission" date="2014-04" db="EMBL/GenBank/DDBJ databases">
        <title>Genome assembly of Hyalangium minutum DSM 14724.</title>
        <authorList>
            <person name="Sharma G."/>
            <person name="Subramanian S."/>
        </authorList>
    </citation>
    <scope>NUCLEOTIDE SEQUENCE [LARGE SCALE GENOMIC DNA]</scope>
    <source>
        <strain evidence="13 14">DSM 14724</strain>
    </source>
</reference>
<dbReference type="InterPro" id="IPR013332">
    <property type="entry name" value="KPR_N"/>
</dbReference>
<dbReference type="OrthoDB" id="5333395at2"/>
<dbReference type="PANTHER" id="PTHR21708">
    <property type="entry name" value="PROBABLE 2-DEHYDROPANTOATE 2-REDUCTASE"/>
    <property type="match status" value="1"/>
</dbReference>
<comment type="similarity">
    <text evidence="3 10">Belongs to the ketopantoate reductase family.</text>
</comment>
<dbReference type="InterPro" id="IPR036291">
    <property type="entry name" value="NAD(P)-bd_dom_sf"/>
</dbReference>
<comment type="function">
    <text evidence="1 10">Catalyzes the NADPH-dependent reduction of ketopantoate into pantoic acid.</text>
</comment>
<comment type="caution">
    <text evidence="13">The sequence shown here is derived from an EMBL/GenBank/DDBJ whole genome shotgun (WGS) entry which is preliminary data.</text>
</comment>
<feature type="domain" description="Ketopantoate reductase N-terminal" evidence="11">
    <location>
        <begin position="4"/>
        <end position="159"/>
    </location>
</feature>
<comment type="pathway">
    <text evidence="2 10">Cofactor biosynthesis; (R)-pantothenate biosynthesis; (R)-pantoate from 3-methyl-2-oxobutanoate: step 2/2.</text>
</comment>
<evidence type="ECO:0000256" key="4">
    <source>
        <dbReference type="ARBA" id="ARBA00013014"/>
    </source>
</evidence>
<accession>A0A085W7Q4</accession>
<dbReference type="GO" id="GO:0005737">
    <property type="term" value="C:cytoplasm"/>
    <property type="evidence" value="ECO:0007669"/>
    <property type="project" value="TreeGrafter"/>
</dbReference>
<keyword evidence="14" id="KW-1185">Reference proteome</keyword>
<dbReference type="InterPro" id="IPR008927">
    <property type="entry name" value="6-PGluconate_DH-like_C_sf"/>
</dbReference>
<gene>
    <name evidence="13" type="ORF">DB31_2485</name>
</gene>
<dbReference type="GO" id="GO:0008677">
    <property type="term" value="F:2-dehydropantoate 2-reductase activity"/>
    <property type="evidence" value="ECO:0007669"/>
    <property type="project" value="UniProtKB-EC"/>
</dbReference>
<dbReference type="PATRIC" id="fig|394096.3.peg.6818"/>
<dbReference type="InterPro" id="IPR003710">
    <property type="entry name" value="ApbA"/>
</dbReference>
<dbReference type="NCBIfam" id="TIGR00745">
    <property type="entry name" value="apbA_panE"/>
    <property type="match status" value="1"/>
</dbReference>
<dbReference type="AlphaFoldDB" id="A0A085W7Q4"/>
<dbReference type="UniPathway" id="UPA00028">
    <property type="reaction ID" value="UER00004"/>
</dbReference>
<sequence>MRFAIVGSGAVGGYFGARLVQAGHEVTFLARGAHLEALRQKGLELRGPAGDITVRVRAESEATRVGLVDVVMLAVKTYDNVTALPMVKTLLSQAASAQSPEGLPAVLPLQNGVDSPGELAAVVGERAVLGGSAYISTAVTAPGVITQTGTHQRITLGEFFGDTSRLSPRVSALKEALAGAGIQVEAVPDARVTLWDKLIFLAPFAGITGCSRLPLGRLWSVPASREMYLAGAAEVARVATAEGVAITTRMDALERTVDAVNPEVKSSLLVDLEQGKPIEVEALMGSVVRRGRAAGTPTPVMSTFYGLLKPHEHGRRQP</sequence>
<keyword evidence="6 10" id="KW-0521">NADP</keyword>
<dbReference type="Gene3D" id="3.40.50.720">
    <property type="entry name" value="NAD(P)-binding Rossmann-like Domain"/>
    <property type="match status" value="1"/>
</dbReference>
<dbReference type="STRING" id="394096.DB31_2485"/>
<dbReference type="Pfam" id="PF08546">
    <property type="entry name" value="ApbA_C"/>
    <property type="match status" value="1"/>
</dbReference>
<dbReference type="Pfam" id="PF02558">
    <property type="entry name" value="ApbA"/>
    <property type="match status" value="1"/>
</dbReference>
<feature type="domain" description="Ketopantoate reductase C-terminal" evidence="12">
    <location>
        <begin position="191"/>
        <end position="311"/>
    </location>
</feature>
<dbReference type="SUPFAM" id="SSF51735">
    <property type="entry name" value="NAD(P)-binding Rossmann-fold domains"/>
    <property type="match status" value="1"/>
</dbReference>
<evidence type="ECO:0000256" key="2">
    <source>
        <dbReference type="ARBA" id="ARBA00004994"/>
    </source>
</evidence>
<evidence type="ECO:0000259" key="12">
    <source>
        <dbReference type="Pfam" id="PF08546"/>
    </source>
</evidence>
<dbReference type="Proteomes" id="UP000028725">
    <property type="component" value="Unassembled WGS sequence"/>
</dbReference>
<evidence type="ECO:0000313" key="14">
    <source>
        <dbReference type="Proteomes" id="UP000028725"/>
    </source>
</evidence>
<dbReference type="RefSeq" id="WP_044195474.1">
    <property type="nucleotide sequence ID" value="NZ_JMCB01000016.1"/>
</dbReference>
<name>A0A085W7Q4_9BACT</name>
<dbReference type="InterPro" id="IPR013328">
    <property type="entry name" value="6PGD_dom2"/>
</dbReference>
<comment type="catalytic activity">
    <reaction evidence="9 10">
        <text>(R)-pantoate + NADP(+) = 2-dehydropantoate + NADPH + H(+)</text>
        <dbReference type="Rhea" id="RHEA:16233"/>
        <dbReference type="ChEBI" id="CHEBI:11561"/>
        <dbReference type="ChEBI" id="CHEBI:15378"/>
        <dbReference type="ChEBI" id="CHEBI:15980"/>
        <dbReference type="ChEBI" id="CHEBI:57783"/>
        <dbReference type="ChEBI" id="CHEBI:58349"/>
        <dbReference type="EC" id="1.1.1.169"/>
    </reaction>
</comment>
<keyword evidence="7 10" id="KW-0560">Oxidoreductase</keyword>
<proteinExistence type="inferred from homology"/>
<evidence type="ECO:0000256" key="1">
    <source>
        <dbReference type="ARBA" id="ARBA00002919"/>
    </source>
</evidence>
<dbReference type="FunFam" id="3.40.50.720:FF:000307">
    <property type="entry name" value="2-dehydropantoate 2-reductase"/>
    <property type="match status" value="1"/>
</dbReference>
<dbReference type="PANTHER" id="PTHR21708:SF26">
    <property type="entry name" value="2-DEHYDROPANTOATE 2-REDUCTASE"/>
    <property type="match status" value="1"/>
</dbReference>
<evidence type="ECO:0000259" key="11">
    <source>
        <dbReference type="Pfam" id="PF02558"/>
    </source>
</evidence>
<dbReference type="GO" id="GO:0015940">
    <property type="term" value="P:pantothenate biosynthetic process"/>
    <property type="evidence" value="ECO:0007669"/>
    <property type="project" value="UniProtKB-UniPathway"/>
</dbReference>
<organism evidence="13 14">
    <name type="scientific">Hyalangium minutum</name>
    <dbReference type="NCBI Taxonomy" id="394096"/>
    <lineage>
        <taxon>Bacteria</taxon>
        <taxon>Pseudomonadati</taxon>
        <taxon>Myxococcota</taxon>
        <taxon>Myxococcia</taxon>
        <taxon>Myxococcales</taxon>
        <taxon>Cystobacterineae</taxon>
        <taxon>Archangiaceae</taxon>
        <taxon>Hyalangium</taxon>
    </lineage>
</organism>
<dbReference type="Gene3D" id="1.10.1040.10">
    <property type="entry name" value="N-(1-d-carboxylethyl)-l-norvaline Dehydrogenase, domain 2"/>
    <property type="match status" value="1"/>
</dbReference>
<evidence type="ECO:0000256" key="10">
    <source>
        <dbReference type="RuleBase" id="RU362068"/>
    </source>
</evidence>
<dbReference type="InterPro" id="IPR013752">
    <property type="entry name" value="KPA_reductase"/>
</dbReference>
<evidence type="ECO:0000256" key="7">
    <source>
        <dbReference type="ARBA" id="ARBA00023002"/>
    </source>
</evidence>
<dbReference type="SUPFAM" id="SSF48179">
    <property type="entry name" value="6-phosphogluconate dehydrogenase C-terminal domain-like"/>
    <property type="match status" value="1"/>
</dbReference>
<evidence type="ECO:0000256" key="8">
    <source>
        <dbReference type="ARBA" id="ARBA00032024"/>
    </source>
</evidence>
<dbReference type="EMBL" id="JMCB01000016">
    <property type="protein sequence ID" value="KFE63717.1"/>
    <property type="molecule type" value="Genomic_DNA"/>
</dbReference>
<dbReference type="InterPro" id="IPR051402">
    <property type="entry name" value="KPR-Related"/>
</dbReference>
<evidence type="ECO:0000256" key="3">
    <source>
        <dbReference type="ARBA" id="ARBA00007870"/>
    </source>
</evidence>
<protein>
    <recommendedName>
        <fullName evidence="5 10">2-dehydropantoate 2-reductase</fullName>
        <ecNumber evidence="4 10">1.1.1.169</ecNumber>
    </recommendedName>
    <alternativeName>
        <fullName evidence="8 10">Ketopantoate reductase</fullName>
    </alternativeName>
</protein>
<evidence type="ECO:0000256" key="6">
    <source>
        <dbReference type="ARBA" id="ARBA00022857"/>
    </source>
</evidence>